<keyword evidence="3" id="KW-1185">Reference proteome</keyword>
<dbReference type="AlphaFoldDB" id="A0A423T9P0"/>
<feature type="compositionally biased region" description="Basic and acidic residues" evidence="1">
    <location>
        <begin position="295"/>
        <end position="309"/>
    </location>
</feature>
<feature type="compositionally biased region" description="Low complexity" evidence="1">
    <location>
        <begin position="399"/>
        <end position="420"/>
    </location>
</feature>
<feature type="region of interest" description="Disordered" evidence="1">
    <location>
        <begin position="451"/>
        <end position="593"/>
    </location>
</feature>
<dbReference type="Proteomes" id="UP000283509">
    <property type="component" value="Unassembled WGS sequence"/>
</dbReference>
<feature type="compositionally biased region" description="Basic residues" evidence="1">
    <location>
        <begin position="266"/>
        <end position="275"/>
    </location>
</feature>
<dbReference type="EMBL" id="QCYY01002057">
    <property type="protein sequence ID" value="ROT73176.1"/>
    <property type="molecule type" value="Genomic_DNA"/>
</dbReference>
<evidence type="ECO:0000256" key="1">
    <source>
        <dbReference type="SAM" id="MobiDB-lite"/>
    </source>
</evidence>
<feature type="compositionally biased region" description="Basic residues" evidence="1">
    <location>
        <begin position="285"/>
        <end position="294"/>
    </location>
</feature>
<protein>
    <submittedName>
        <fullName evidence="2">Uncharacterized protein</fullName>
    </submittedName>
</protein>
<dbReference type="OrthoDB" id="6375606at2759"/>
<feature type="compositionally biased region" description="Basic and acidic residues" evidence="1">
    <location>
        <begin position="469"/>
        <end position="500"/>
    </location>
</feature>
<evidence type="ECO:0000313" key="2">
    <source>
        <dbReference type="EMBL" id="ROT73176.1"/>
    </source>
</evidence>
<reference evidence="2 3" key="2">
    <citation type="submission" date="2019-01" db="EMBL/GenBank/DDBJ databases">
        <title>The decoding of complex shrimp genome reveals the adaptation for benthos swimmer, frequently molting mechanism and breeding impact on genome.</title>
        <authorList>
            <person name="Sun Y."/>
            <person name="Gao Y."/>
            <person name="Yu Y."/>
        </authorList>
    </citation>
    <scope>NUCLEOTIDE SEQUENCE [LARGE SCALE GENOMIC DNA]</scope>
    <source>
        <tissue evidence="2">Muscle</tissue>
    </source>
</reference>
<feature type="region of interest" description="Disordered" evidence="1">
    <location>
        <begin position="179"/>
        <end position="426"/>
    </location>
</feature>
<gene>
    <name evidence="2" type="ORF">C7M84_008404</name>
</gene>
<name>A0A423T9P0_PENVA</name>
<feature type="compositionally biased region" description="Pro residues" evidence="1">
    <location>
        <begin position="547"/>
        <end position="589"/>
    </location>
</feature>
<feature type="compositionally biased region" description="Basic and acidic residues" evidence="1">
    <location>
        <begin position="223"/>
        <end position="234"/>
    </location>
</feature>
<sequence length="627" mass="72111">MLYSPLLQRPLPSPPLPSFHAPPPPPSARAPRLPAPPSSSCSSGESQISATVPVTTHVIPFRPDSHTPQRLYDQMDLYNFSQDSLARPASHVVPPGAHDTPHMTLVSPAEAHSTDERKNRLKRRDLKLRKLLFGADVSLQRQRSLVIKELMVGHGHQGCLMSSRPVQKELRKLLRKTMRLDKDKTKKSSPYEKLRRWVTRRRTGRSQLENPSDCSATSSTCHDVYDLDHRHDPDSAYDQGNTHDHGPKDTGTDSYLTPKRLDSRRSSRRSRRSPFPRRSLSTRSGSRRRRRREGRYHLEGDAIRNDRASFRSSRSFQRDTFRRHSSRSFRDARPRSPFLGLERRRSSRRSQREPRSPRDGRRRASPASPAPRRHRWPSGSLRRRDWEDRTSGRIPRSASLSSRHSRPLTSSSRRGTSSGRPDSRLERVRQAWQEDEDYYLNPFDSWRLRHQTHRPGFSSPSPPARRGRRVPERMFPDRTPIRQRLRESWRAKERDDDGLPRRPTPRQRPPSEEGELEADSPPPGPPPLVPQPADVFFLRPDRQSFFPPTPIPHPLSPAPSPTPFPPRPSPTPFPPDPHTPPPPPPPQEAPPLVLGWLQVPPQEDAPFARPKSRTFRKAPWLQDLNFL</sequence>
<accession>A0A423T9P0</accession>
<feature type="compositionally biased region" description="Polar residues" evidence="1">
    <location>
        <begin position="206"/>
        <end position="221"/>
    </location>
</feature>
<organism evidence="2 3">
    <name type="scientific">Penaeus vannamei</name>
    <name type="common">Whiteleg shrimp</name>
    <name type="synonym">Litopenaeus vannamei</name>
    <dbReference type="NCBI Taxonomy" id="6689"/>
    <lineage>
        <taxon>Eukaryota</taxon>
        <taxon>Metazoa</taxon>
        <taxon>Ecdysozoa</taxon>
        <taxon>Arthropoda</taxon>
        <taxon>Crustacea</taxon>
        <taxon>Multicrustacea</taxon>
        <taxon>Malacostraca</taxon>
        <taxon>Eumalacostraca</taxon>
        <taxon>Eucarida</taxon>
        <taxon>Decapoda</taxon>
        <taxon>Dendrobranchiata</taxon>
        <taxon>Penaeoidea</taxon>
        <taxon>Penaeidae</taxon>
        <taxon>Penaeus</taxon>
    </lineage>
</organism>
<feature type="compositionally biased region" description="Basic and acidic residues" evidence="1">
    <location>
        <begin position="241"/>
        <end position="251"/>
    </location>
</feature>
<comment type="caution">
    <text evidence="2">The sequence shown here is derived from an EMBL/GenBank/DDBJ whole genome shotgun (WGS) entry which is preliminary data.</text>
</comment>
<feature type="compositionally biased region" description="Basic and acidic residues" evidence="1">
    <location>
        <begin position="316"/>
        <end position="334"/>
    </location>
</feature>
<feature type="compositionally biased region" description="Low complexity" evidence="1">
    <location>
        <begin position="1"/>
        <end position="10"/>
    </location>
</feature>
<reference evidence="2 3" key="1">
    <citation type="submission" date="2018-04" db="EMBL/GenBank/DDBJ databases">
        <authorList>
            <person name="Zhang X."/>
            <person name="Yuan J."/>
            <person name="Li F."/>
            <person name="Xiang J."/>
        </authorList>
    </citation>
    <scope>NUCLEOTIDE SEQUENCE [LARGE SCALE GENOMIC DNA]</scope>
    <source>
        <tissue evidence="2">Muscle</tissue>
    </source>
</reference>
<feature type="compositionally biased region" description="Basic and acidic residues" evidence="1">
    <location>
        <begin position="179"/>
        <end position="195"/>
    </location>
</feature>
<feature type="compositionally biased region" description="Basic and acidic residues" evidence="1">
    <location>
        <begin position="350"/>
        <end position="359"/>
    </location>
</feature>
<evidence type="ECO:0000313" key="3">
    <source>
        <dbReference type="Proteomes" id="UP000283509"/>
    </source>
</evidence>
<feature type="region of interest" description="Disordered" evidence="1">
    <location>
        <begin position="1"/>
        <end position="49"/>
    </location>
</feature>
<proteinExistence type="predicted"/>
<dbReference type="PRINTS" id="PR01217">
    <property type="entry name" value="PRICHEXTENSN"/>
</dbReference>
<feature type="compositionally biased region" description="Basic and acidic residues" evidence="1">
    <location>
        <begin position="382"/>
        <end position="391"/>
    </location>
</feature>
<feature type="compositionally biased region" description="Pro residues" evidence="1">
    <location>
        <begin position="11"/>
        <end position="37"/>
    </location>
</feature>
<feature type="compositionally biased region" description="Pro residues" evidence="1">
    <location>
        <begin position="520"/>
        <end position="530"/>
    </location>
</feature>